<dbReference type="RefSeq" id="WP_251960682.1">
    <property type="nucleotide sequence ID" value="NZ_AP025733.1"/>
</dbReference>
<proteinExistence type="predicted"/>
<evidence type="ECO:0008006" key="3">
    <source>
        <dbReference type="Google" id="ProtNLM"/>
    </source>
</evidence>
<accession>A0ABM7ZB71</accession>
<dbReference type="Pfam" id="PF05635">
    <property type="entry name" value="23S_rRNA_IVP"/>
    <property type="match status" value="1"/>
</dbReference>
<gene>
    <name evidence="1" type="ORF">ANSO36C_63130</name>
</gene>
<keyword evidence="1" id="KW-0614">Plasmid</keyword>
<dbReference type="PANTHER" id="PTHR38471">
    <property type="entry name" value="FOUR HELIX BUNDLE PROTEIN"/>
    <property type="match status" value="1"/>
</dbReference>
<geneLocation type="plasmid" evidence="1 2">
    <name>pANSO36A</name>
</geneLocation>
<dbReference type="InterPro" id="IPR036583">
    <property type="entry name" value="23S_rRNA_IVS_sf"/>
</dbReference>
<dbReference type="NCBIfam" id="TIGR02436">
    <property type="entry name" value="four helix bundle protein"/>
    <property type="match status" value="1"/>
</dbReference>
<dbReference type="Proteomes" id="UP001055453">
    <property type="component" value="Plasmid pANSO36A"/>
</dbReference>
<sequence>MDKNVGIADRSKAFAIRIIKACSFLDEKPGICRTLSKQLLRSGTSVGANIRESRSAQSDKDFLHKMEIALKEARETEYWLEILIESEVVEKSKFYSLLQEADEIVKILVASTRKIKERLNGNKLRSKKIVIARDKHSEFTSTVNSKAIPPS</sequence>
<reference evidence="1" key="1">
    <citation type="submission" date="2022-04" db="EMBL/GenBank/DDBJ databases">
        <title>Complete genome sequence of a cyanobacterium, Nostoc sp. SO-36, isolated in Antarctica.</title>
        <authorList>
            <person name="Kanesaki Y."/>
            <person name="Effendi D."/>
            <person name="Sakamoto T."/>
            <person name="Ohtani S."/>
            <person name="Awai K."/>
        </authorList>
    </citation>
    <scope>NUCLEOTIDE SEQUENCE</scope>
    <source>
        <strain evidence="1">SO-36</strain>
        <plasmid evidence="1">pANSO36A</plasmid>
    </source>
</reference>
<dbReference type="InterPro" id="IPR012657">
    <property type="entry name" value="23S_rRNA-intervening_sequence"/>
</dbReference>
<dbReference type="SUPFAM" id="SSF158446">
    <property type="entry name" value="IVS-encoded protein-like"/>
    <property type="match status" value="1"/>
</dbReference>
<dbReference type="Gene3D" id="1.20.1440.60">
    <property type="entry name" value="23S rRNA-intervening sequence"/>
    <property type="match status" value="1"/>
</dbReference>
<protein>
    <recommendedName>
        <fullName evidence="3">Four helix bundle protein</fullName>
    </recommendedName>
</protein>
<evidence type="ECO:0000313" key="2">
    <source>
        <dbReference type="Proteomes" id="UP001055453"/>
    </source>
</evidence>
<dbReference type="PANTHER" id="PTHR38471:SF2">
    <property type="entry name" value="FOUR HELIX BUNDLE PROTEIN"/>
    <property type="match status" value="1"/>
</dbReference>
<dbReference type="EMBL" id="AP025733">
    <property type="protein sequence ID" value="BDI20511.1"/>
    <property type="molecule type" value="Genomic_DNA"/>
</dbReference>
<evidence type="ECO:0000313" key="1">
    <source>
        <dbReference type="EMBL" id="BDI20511.1"/>
    </source>
</evidence>
<name>A0ABM7ZB71_NOSCO</name>
<organism evidence="1 2">
    <name type="scientific">Nostoc cf. commune SO-36</name>
    <dbReference type="NCBI Taxonomy" id="449208"/>
    <lineage>
        <taxon>Bacteria</taxon>
        <taxon>Bacillati</taxon>
        <taxon>Cyanobacteriota</taxon>
        <taxon>Cyanophyceae</taxon>
        <taxon>Nostocales</taxon>
        <taxon>Nostocaceae</taxon>
        <taxon>Nostoc</taxon>
    </lineage>
</organism>
<keyword evidence="2" id="KW-1185">Reference proteome</keyword>